<dbReference type="AlphaFoldDB" id="T1H5X6"/>
<dbReference type="Proteomes" id="UP000015102">
    <property type="component" value="Unassembled WGS sequence"/>
</dbReference>
<dbReference type="STRING" id="36166.T1H5X6"/>
<keyword evidence="2" id="KW-1185">Reference proteome</keyword>
<dbReference type="OMA" id="AVHCDTT"/>
<dbReference type="HOGENOM" id="CLU_3020308_0_0_1"/>
<protein>
    <submittedName>
        <fullName evidence="1">Uncharacterized protein</fullName>
    </submittedName>
</protein>
<proteinExistence type="predicted"/>
<name>T1H5X6_MEGSC</name>
<accession>T1H5X6</accession>
<dbReference type="EnsemblMetazoa" id="MESCA012109-RA">
    <property type="protein sequence ID" value="MESCA012109-PA"/>
    <property type="gene ID" value="MESCA012109"/>
</dbReference>
<evidence type="ECO:0000313" key="1">
    <source>
        <dbReference type="EnsemblMetazoa" id="MESCA012109-PA"/>
    </source>
</evidence>
<reference evidence="2" key="1">
    <citation type="submission" date="2013-02" db="EMBL/GenBank/DDBJ databases">
        <authorList>
            <person name="Hughes D."/>
        </authorList>
    </citation>
    <scope>NUCLEOTIDE SEQUENCE</scope>
    <source>
        <strain>Durham</strain>
        <strain evidence="2">NC isolate 2 -- Noor lab</strain>
    </source>
</reference>
<sequence length="56" mass="6407">ILKAIHCGQPYKQNRVTKDVVAFAAQDFNTLVEMLQLDLHEPPISQCVQWIEDAKL</sequence>
<organism evidence="1 2">
    <name type="scientific">Megaselia scalaris</name>
    <name type="common">Humpbacked fly</name>
    <name type="synonym">Phora scalaris</name>
    <dbReference type="NCBI Taxonomy" id="36166"/>
    <lineage>
        <taxon>Eukaryota</taxon>
        <taxon>Metazoa</taxon>
        <taxon>Ecdysozoa</taxon>
        <taxon>Arthropoda</taxon>
        <taxon>Hexapoda</taxon>
        <taxon>Insecta</taxon>
        <taxon>Pterygota</taxon>
        <taxon>Neoptera</taxon>
        <taxon>Endopterygota</taxon>
        <taxon>Diptera</taxon>
        <taxon>Brachycera</taxon>
        <taxon>Muscomorpha</taxon>
        <taxon>Platypezoidea</taxon>
        <taxon>Phoridae</taxon>
        <taxon>Megaseliini</taxon>
        <taxon>Megaselia</taxon>
    </lineage>
</organism>
<evidence type="ECO:0000313" key="2">
    <source>
        <dbReference type="Proteomes" id="UP000015102"/>
    </source>
</evidence>
<reference evidence="1" key="2">
    <citation type="submission" date="2015-06" db="UniProtKB">
        <authorList>
            <consortium name="EnsemblMetazoa"/>
        </authorList>
    </citation>
    <scope>IDENTIFICATION</scope>
</reference>